<dbReference type="Gene3D" id="3.40.50.720">
    <property type="entry name" value="NAD(P)-binding Rossmann-like Domain"/>
    <property type="match status" value="1"/>
</dbReference>
<dbReference type="InterPro" id="IPR001509">
    <property type="entry name" value="Epimerase_deHydtase"/>
</dbReference>
<dbReference type="EC" id="1.1.1.266" evidence="2"/>
<proteinExistence type="predicted"/>
<dbReference type="SUPFAM" id="SSF51735">
    <property type="entry name" value="NAD(P)-binding Rossmann-fold domains"/>
    <property type="match status" value="1"/>
</dbReference>
<dbReference type="OrthoDB" id="7770745at2"/>
<feature type="domain" description="NAD-dependent epimerase/dehydratase" evidence="1">
    <location>
        <begin position="10"/>
        <end position="231"/>
    </location>
</feature>
<accession>A0A161IM38</accession>
<dbReference type="RefSeq" id="WP_068202904.1">
    <property type="nucleotide sequence ID" value="NZ_CP014209.1"/>
</dbReference>
<dbReference type="GO" id="GO:0050573">
    <property type="term" value="F:dTDP-4-dehydro-6-deoxyglucose reductase activity"/>
    <property type="evidence" value="ECO:0007669"/>
    <property type="project" value="UniProtKB-EC"/>
</dbReference>
<dbReference type="Proteomes" id="UP000076794">
    <property type="component" value="Chromosome"/>
</dbReference>
<dbReference type="PATRIC" id="fig|1300344.3.peg.2117"/>
<dbReference type="PANTHER" id="PTHR43245">
    <property type="entry name" value="BIFUNCTIONAL POLYMYXIN RESISTANCE PROTEIN ARNA"/>
    <property type="match status" value="1"/>
</dbReference>
<dbReference type="Pfam" id="PF01370">
    <property type="entry name" value="Epimerase"/>
    <property type="match status" value="1"/>
</dbReference>
<keyword evidence="2" id="KW-0560">Oxidoreductase</keyword>
<dbReference type="EMBL" id="CP014209">
    <property type="protein sequence ID" value="ANC31650.1"/>
    <property type="molecule type" value="Genomic_DNA"/>
</dbReference>
<dbReference type="PANTHER" id="PTHR43245:SF13">
    <property type="entry name" value="UDP-D-APIOSE_UDP-D-XYLOSE SYNTHASE 2"/>
    <property type="match status" value="1"/>
</dbReference>
<evidence type="ECO:0000313" key="2">
    <source>
        <dbReference type="EMBL" id="ANC31650.1"/>
    </source>
</evidence>
<sequence length="317" mass="33072">MARDGRVTWVVGGGGLLGRQLVGCAATAGRTVHVSKVPWQDPPHAVSALARDAERLLGGYGRVDLLWAAGAGVVATGQDALDREVAVLDAFVDELLAAGDRHPGTILRVFLASSAGGVYSGSTDPPFTEATPPLAVSPYGTAKLAAEAAVRRLTGSGATVLVGRIANLYGPGQNLGKPQGIITQLCRAEVQRSPLLIYVSLDTARDYVYVRDAARMVLAGVDRLAEVRPGTVVVKILASQTAVTLATIVGELSRITKRRAPIVLGTSASTPFQTRDLRFRSTVWPEVDELATTTLASGIGATFADVSASLRRPGAAR</sequence>
<dbReference type="Gene3D" id="3.90.25.10">
    <property type="entry name" value="UDP-galactose 4-epimerase, domain 1"/>
    <property type="match status" value="1"/>
</dbReference>
<reference evidence="2 3" key="1">
    <citation type="submission" date="2016-01" db="EMBL/GenBank/DDBJ databases">
        <title>Complete genome sequence of a soil Actinobacterium, Isoptericola dokdonensis DS-3.</title>
        <authorList>
            <person name="Kwon S.-K."/>
            <person name="Kim J.F."/>
        </authorList>
    </citation>
    <scope>NUCLEOTIDE SEQUENCE [LARGE SCALE GENOMIC DNA]</scope>
    <source>
        <strain evidence="2 3">DS-3</strain>
    </source>
</reference>
<keyword evidence="3" id="KW-1185">Reference proteome</keyword>
<gene>
    <name evidence="2" type="primary">fcf1</name>
    <name evidence="2" type="ORF">I598_2109</name>
</gene>
<organism evidence="2 3">
    <name type="scientific">Isoptericola dokdonensis DS-3</name>
    <dbReference type="NCBI Taxonomy" id="1300344"/>
    <lineage>
        <taxon>Bacteria</taxon>
        <taxon>Bacillati</taxon>
        <taxon>Actinomycetota</taxon>
        <taxon>Actinomycetes</taxon>
        <taxon>Micrococcales</taxon>
        <taxon>Promicromonosporaceae</taxon>
        <taxon>Isoptericola</taxon>
    </lineage>
</organism>
<dbReference type="InterPro" id="IPR050177">
    <property type="entry name" value="Lipid_A_modif_metabolic_enz"/>
</dbReference>
<name>A0A161IM38_9MICO</name>
<evidence type="ECO:0000259" key="1">
    <source>
        <dbReference type="Pfam" id="PF01370"/>
    </source>
</evidence>
<dbReference type="KEGG" id="ido:I598_2109"/>
<dbReference type="AlphaFoldDB" id="A0A161IM38"/>
<dbReference type="STRING" id="1300344.I598_2109"/>
<evidence type="ECO:0000313" key="3">
    <source>
        <dbReference type="Proteomes" id="UP000076794"/>
    </source>
</evidence>
<dbReference type="InterPro" id="IPR036291">
    <property type="entry name" value="NAD(P)-bd_dom_sf"/>
</dbReference>
<protein>
    <submittedName>
        <fullName evidence="2">dTDP-4-dehydro-6-deoxyglucose reductase</fullName>
        <ecNumber evidence="2">1.1.1.266</ecNumber>
    </submittedName>
</protein>